<organism evidence="5 6">
    <name type="scientific">Rhodotorula taiwanensis</name>
    <dbReference type="NCBI Taxonomy" id="741276"/>
    <lineage>
        <taxon>Eukaryota</taxon>
        <taxon>Fungi</taxon>
        <taxon>Dikarya</taxon>
        <taxon>Basidiomycota</taxon>
        <taxon>Pucciniomycotina</taxon>
        <taxon>Microbotryomycetes</taxon>
        <taxon>Sporidiobolales</taxon>
        <taxon>Sporidiobolaceae</taxon>
        <taxon>Rhodotorula</taxon>
    </lineage>
</organism>
<feature type="domain" description="RlpA-like protein double-psi beta-barrel" evidence="4">
    <location>
        <begin position="280"/>
        <end position="369"/>
    </location>
</feature>
<dbReference type="InterPro" id="IPR009009">
    <property type="entry name" value="RlpA-like_DPBB"/>
</dbReference>
<protein>
    <recommendedName>
        <fullName evidence="4">RlpA-like protein double-psi beta-barrel domain-containing protein</fullName>
    </recommendedName>
</protein>
<dbReference type="EMBL" id="PJQD01000122">
    <property type="protein sequence ID" value="POY70376.1"/>
    <property type="molecule type" value="Genomic_DNA"/>
</dbReference>
<feature type="compositionally biased region" description="Basic and acidic residues" evidence="2">
    <location>
        <begin position="196"/>
        <end position="205"/>
    </location>
</feature>
<dbReference type="Pfam" id="PF03330">
    <property type="entry name" value="DPBB_1"/>
    <property type="match status" value="1"/>
</dbReference>
<feature type="chain" id="PRO_5015609179" description="RlpA-like protein double-psi beta-barrel domain-containing protein" evidence="3">
    <location>
        <begin position="20"/>
        <end position="374"/>
    </location>
</feature>
<reference evidence="5 6" key="1">
    <citation type="journal article" date="2018" name="Front. Microbiol.">
        <title>Prospects for Fungal Bioremediation of Acidic Radioactive Waste Sites: Characterization and Genome Sequence of Rhodotorula taiwanensis MD1149.</title>
        <authorList>
            <person name="Tkavc R."/>
            <person name="Matrosova V.Y."/>
            <person name="Grichenko O.E."/>
            <person name="Gostincar C."/>
            <person name="Volpe R.P."/>
            <person name="Klimenkova P."/>
            <person name="Gaidamakova E.K."/>
            <person name="Zhou C.E."/>
            <person name="Stewart B.J."/>
            <person name="Lyman M.G."/>
            <person name="Malfatti S.A."/>
            <person name="Rubinfeld B."/>
            <person name="Courtot M."/>
            <person name="Singh J."/>
            <person name="Dalgard C.L."/>
            <person name="Hamilton T."/>
            <person name="Frey K.G."/>
            <person name="Gunde-Cimerman N."/>
            <person name="Dugan L."/>
            <person name="Daly M.J."/>
        </authorList>
    </citation>
    <scope>NUCLEOTIDE SEQUENCE [LARGE SCALE GENOMIC DNA]</scope>
    <source>
        <strain evidence="5 6">MD1149</strain>
    </source>
</reference>
<dbReference type="InterPro" id="IPR036908">
    <property type="entry name" value="RlpA-like_sf"/>
</dbReference>
<dbReference type="PANTHER" id="PTHR31836:SF28">
    <property type="entry name" value="SRCR DOMAIN-CONTAINING PROTEIN-RELATED"/>
    <property type="match status" value="1"/>
</dbReference>
<proteinExistence type="predicted"/>
<dbReference type="OrthoDB" id="623670at2759"/>
<dbReference type="STRING" id="741276.A0A2S5B0T4"/>
<evidence type="ECO:0000256" key="3">
    <source>
        <dbReference type="SAM" id="SignalP"/>
    </source>
</evidence>
<keyword evidence="1 3" id="KW-0732">Signal</keyword>
<dbReference type="AlphaFoldDB" id="A0A2S5B0T4"/>
<dbReference type="Proteomes" id="UP000237144">
    <property type="component" value="Unassembled WGS sequence"/>
</dbReference>
<comment type="caution">
    <text evidence="5">The sequence shown here is derived from an EMBL/GenBank/DDBJ whole genome shotgun (WGS) entry which is preliminary data.</text>
</comment>
<feature type="compositionally biased region" description="Low complexity" evidence="2">
    <location>
        <begin position="152"/>
        <end position="186"/>
    </location>
</feature>
<keyword evidence="6" id="KW-1185">Reference proteome</keyword>
<feature type="region of interest" description="Disordered" evidence="2">
    <location>
        <begin position="146"/>
        <end position="205"/>
    </location>
</feature>
<evidence type="ECO:0000313" key="5">
    <source>
        <dbReference type="EMBL" id="POY70376.1"/>
    </source>
</evidence>
<evidence type="ECO:0000259" key="4">
    <source>
        <dbReference type="Pfam" id="PF03330"/>
    </source>
</evidence>
<sequence length="374" mass="38123">MIAPATLFAALAAFAAVEAAPISLATVEASLSTPNSTQTNQKIERYQMNGNAGACGWYNKDSDVVVGLPLEFYSKLDSVSPYCGDFVVVSNPGTNQTVTALVADASTQNNTLSVSDGTFAALKNSTLEYVNWRFANASETAAAKDALTGSDSSSPSVAVSSSSSSSWTAPSSSAAAPSTSAAAASSQDKPSSTWEGEFRLPPRDLLKPPEADFTALFPAPSSSSTSKWVAPTTTTSSWVAPTTTTTQWVAPTTTTSQWVAPTTTQAAKQVSNANSGSYSGQATFYTQGGVAGSCGTVHGDGDYIVAVSASMMNSGLCGKTVQITNTANGKSISATVADTCPGCGYGSLDLSTGAFGALGSYDQGVLPISWSYSS</sequence>
<dbReference type="CDD" id="cd22191">
    <property type="entry name" value="DPBB_RlpA_EXP_N-like"/>
    <property type="match status" value="2"/>
</dbReference>
<gene>
    <name evidence="5" type="ORF">BMF94_6657</name>
</gene>
<dbReference type="PANTHER" id="PTHR31836">
    <property type="match status" value="1"/>
</dbReference>
<dbReference type="InterPro" id="IPR051477">
    <property type="entry name" value="Expansin_CellWall"/>
</dbReference>
<evidence type="ECO:0000256" key="2">
    <source>
        <dbReference type="SAM" id="MobiDB-lite"/>
    </source>
</evidence>
<name>A0A2S5B0T4_9BASI</name>
<evidence type="ECO:0000256" key="1">
    <source>
        <dbReference type="ARBA" id="ARBA00022729"/>
    </source>
</evidence>
<dbReference type="SUPFAM" id="SSF50685">
    <property type="entry name" value="Barwin-like endoglucanases"/>
    <property type="match status" value="2"/>
</dbReference>
<feature type="signal peptide" evidence="3">
    <location>
        <begin position="1"/>
        <end position="19"/>
    </location>
</feature>
<accession>A0A2S5B0T4</accession>
<evidence type="ECO:0000313" key="6">
    <source>
        <dbReference type="Proteomes" id="UP000237144"/>
    </source>
</evidence>
<dbReference type="Gene3D" id="2.40.40.10">
    <property type="entry name" value="RlpA-like domain"/>
    <property type="match status" value="2"/>
</dbReference>